<name>A0ACD3B439_9AGAR</name>
<dbReference type="EMBL" id="ML208285">
    <property type="protein sequence ID" value="TFK72409.1"/>
    <property type="molecule type" value="Genomic_DNA"/>
</dbReference>
<keyword evidence="2" id="KW-1185">Reference proteome</keyword>
<sequence>MSTVIGALVDIPFNPGSDRDMSPPADDTHEDNMANAAVDLSMFEGFTEFKLDLSCLSAPPSPCSSATELPPSTSPTGSRSSCHSVAFSSRPSSPMGAEKVSYRIPSPQLSAVTATTAVRGSWPLVKYVGRGTPVDRNRRIEWGAPGSDEVGEDGVLFAAARSTSLESGLRASDRSISQEWHYTAPSLTSHRSSPFLTRASSTRFAMEGPVPESAQIRIEGLGSDHSAEWESIIQTVLDSGTSSSSSSAGPNEGLKTPEATPTPKANELRDTDINGDADSISDKTPDDGLDGAGLEMDLGLDHALDLGLGLHGGMNWFNLGLIPDSGRDTPSVYSSQPPSPQTSPPPSVHALDRRSIGSVKTEPHGRTESKLSTSTAWWRRIFRRLRHVRKLIRTQSNRL</sequence>
<gene>
    <name evidence="1" type="ORF">BDN72DRAFT_324445</name>
</gene>
<protein>
    <submittedName>
        <fullName evidence="1">Uncharacterized protein</fullName>
    </submittedName>
</protein>
<evidence type="ECO:0000313" key="1">
    <source>
        <dbReference type="EMBL" id="TFK72409.1"/>
    </source>
</evidence>
<reference evidence="1 2" key="1">
    <citation type="journal article" date="2019" name="Nat. Ecol. Evol.">
        <title>Megaphylogeny resolves global patterns of mushroom evolution.</title>
        <authorList>
            <person name="Varga T."/>
            <person name="Krizsan K."/>
            <person name="Foldi C."/>
            <person name="Dima B."/>
            <person name="Sanchez-Garcia M."/>
            <person name="Sanchez-Ramirez S."/>
            <person name="Szollosi G.J."/>
            <person name="Szarkandi J.G."/>
            <person name="Papp V."/>
            <person name="Albert L."/>
            <person name="Andreopoulos W."/>
            <person name="Angelini C."/>
            <person name="Antonin V."/>
            <person name="Barry K.W."/>
            <person name="Bougher N.L."/>
            <person name="Buchanan P."/>
            <person name="Buyck B."/>
            <person name="Bense V."/>
            <person name="Catcheside P."/>
            <person name="Chovatia M."/>
            <person name="Cooper J."/>
            <person name="Damon W."/>
            <person name="Desjardin D."/>
            <person name="Finy P."/>
            <person name="Geml J."/>
            <person name="Haridas S."/>
            <person name="Hughes K."/>
            <person name="Justo A."/>
            <person name="Karasinski D."/>
            <person name="Kautmanova I."/>
            <person name="Kiss B."/>
            <person name="Kocsube S."/>
            <person name="Kotiranta H."/>
            <person name="LaButti K.M."/>
            <person name="Lechner B.E."/>
            <person name="Liimatainen K."/>
            <person name="Lipzen A."/>
            <person name="Lukacs Z."/>
            <person name="Mihaltcheva S."/>
            <person name="Morgado L.N."/>
            <person name="Niskanen T."/>
            <person name="Noordeloos M.E."/>
            <person name="Ohm R.A."/>
            <person name="Ortiz-Santana B."/>
            <person name="Ovrebo C."/>
            <person name="Racz N."/>
            <person name="Riley R."/>
            <person name="Savchenko A."/>
            <person name="Shiryaev A."/>
            <person name="Soop K."/>
            <person name="Spirin V."/>
            <person name="Szebenyi C."/>
            <person name="Tomsovsky M."/>
            <person name="Tulloss R.E."/>
            <person name="Uehling J."/>
            <person name="Grigoriev I.V."/>
            <person name="Vagvolgyi C."/>
            <person name="Papp T."/>
            <person name="Martin F.M."/>
            <person name="Miettinen O."/>
            <person name="Hibbett D.S."/>
            <person name="Nagy L.G."/>
        </authorList>
    </citation>
    <scope>NUCLEOTIDE SEQUENCE [LARGE SCALE GENOMIC DNA]</scope>
    <source>
        <strain evidence="1 2">NL-1719</strain>
    </source>
</reference>
<organism evidence="1 2">
    <name type="scientific">Pluteus cervinus</name>
    <dbReference type="NCBI Taxonomy" id="181527"/>
    <lineage>
        <taxon>Eukaryota</taxon>
        <taxon>Fungi</taxon>
        <taxon>Dikarya</taxon>
        <taxon>Basidiomycota</taxon>
        <taxon>Agaricomycotina</taxon>
        <taxon>Agaricomycetes</taxon>
        <taxon>Agaricomycetidae</taxon>
        <taxon>Agaricales</taxon>
        <taxon>Pluteineae</taxon>
        <taxon>Pluteaceae</taxon>
        <taxon>Pluteus</taxon>
    </lineage>
</organism>
<dbReference type="Proteomes" id="UP000308600">
    <property type="component" value="Unassembled WGS sequence"/>
</dbReference>
<evidence type="ECO:0000313" key="2">
    <source>
        <dbReference type="Proteomes" id="UP000308600"/>
    </source>
</evidence>
<accession>A0ACD3B439</accession>
<proteinExistence type="predicted"/>